<dbReference type="PANTHER" id="PTHR24329">
    <property type="entry name" value="HOMEOBOX PROTEIN ARISTALESS"/>
    <property type="match status" value="1"/>
</dbReference>
<feature type="domain" description="Homeobox" evidence="5">
    <location>
        <begin position="57"/>
        <end position="117"/>
    </location>
</feature>
<comment type="subcellular location">
    <subcellularLocation>
        <location evidence="1 2 3">Nucleus</location>
    </subcellularLocation>
</comment>
<evidence type="ECO:0000256" key="1">
    <source>
        <dbReference type="ARBA" id="ARBA00004123"/>
    </source>
</evidence>
<keyword evidence="7" id="KW-1185">Reference proteome</keyword>
<keyword evidence="2 3" id="KW-0539">Nucleus</keyword>
<dbReference type="PANTHER" id="PTHR24329:SF337">
    <property type="entry name" value="ARISTALESS RELATED HOMEOBOX"/>
    <property type="match status" value="1"/>
</dbReference>
<evidence type="ECO:0000259" key="5">
    <source>
        <dbReference type="PROSITE" id="PS50071"/>
    </source>
</evidence>
<reference evidence="6" key="1">
    <citation type="submission" date="2023-01" db="EMBL/GenBank/DDBJ databases">
        <title>Genome assembly of the deep-sea coral Lophelia pertusa.</title>
        <authorList>
            <person name="Herrera S."/>
            <person name="Cordes E."/>
        </authorList>
    </citation>
    <scope>NUCLEOTIDE SEQUENCE</scope>
    <source>
        <strain evidence="6">USNM1676648</strain>
        <tissue evidence="6">Polyp</tissue>
    </source>
</reference>
<dbReference type="CDD" id="cd00086">
    <property type="entry name" value="homeodomain"/>
    <property type="match status" value="1"/>
</dbReference>
<protein>
    <recommendedName>
        <fullName evidence="5">Homeobox domain-containing protein</fullName>
    </recommendedName>
</protein>
<feature type="DNA-binding region" description="Homeobox" evidence="2">
    <location>
        <begin position="59"/>
        <end position="118"/>
    </location>
</feature>
<feature type="region of interest" description="Disordered" evidence="4">
    <location>
        <begin position="31"/>
        <end position="51"/>
    </location>
</feature>
<evidence type="ECO:0000256" key="4">
    <source>
        <dbReference type="SAM" id="MobiDB-lite"/>
    </source>
</evidence>
<dbReference type="GO" id="GO:0000977">
    <property type="term" value="F:RNA polymerase II transcription regulatory region sequence-specific DNA binding"/>
    <property type="evidence" value="ECO:0007669"/>
    <property type="project" value="TreeGrafter"/>
</dbReference>
<dbReference type="GO" id="GO:0005634">
    <property type="term" value="C:nucleus"/>
    <property type="evidence" value="ECO:0007669"/>
    <property type="project" value="UniProtKB-SubCell"/>
</dbReference>
<evidence type="ECO:0000313" key="6">
    <source>
        <dbReference type="EMBL" id="KAJ7391947.1"/>
    </source>
</evidence>
<evidence type="ECO:0000256" key="2">
    <source>
        <dbReference type="PROSITE-ProRule" id="PRU00108"/>
    </source>
</evidence>
<comment type="caution">
    <text evidence="6">The sequence shown here is derived from an EMBL/GenBank/DDBJ whole genome shotgun (WGS) entry which is preliminary data.</text>
</comment>
<dbReference type="OrthoDB" id="5987450at2759"/>
<proteinExistence type="predicted"/>
<dbReference type="InterPro" id="IPR050649">
    <property type="entry name" value="Paired_Homeobox_TFs"/>
</dbReference>
<dbReference type="SUPFAM" id="SSF46689">
    <property type="entry name" value="Homeodomain-like"/>
    <property type="match status" value="1"/>
</dbReference>
<dbReference type="GO" id="GO:0000981">
    <property type="term" value="F:DNA-binding transcription factor activity, RNA polymerase II-specific"/>
    <property type="evidence" value="ECO:0007669"/>
    <property type="project" value="TreeGrafter"/>
</dbReference>
<dbReference type="Gene3D" id="1.10.10.60">
    <property type="entry name" value="Homeodomain-like"/>
    <property type="match status" value="1"/>
</dbReference>
<dbReference type="AlphaFoldDB" id="A0A9X0D960"/>
<gene>
    <name evidence="6" type="ORF">OS493_016254</name>
</gene>
<organism evidence="6 7">
    <name type="scientific">Desmophyllum pertusum</name>
    <dbReference type="NCBI Taxonomy" id="174260"/>
    <lineage>
        <taxon>Eukaryota</taxon>
        <taxon>Metazoa</taxon>
        <taxon>Cnidaria</taxon>
        <taxon>Anthozoa</taxon>
        <taxon>Hexacorallia</taxon>
        <taxon>Scleractinia</taxon>
        <taxon>Caryophylliina</taxon>
        <taxon>Caryophylliidae</taxon>
        <taxon>Desmophyllum</taxon>
    </lineage>
</organism>
<dbReference type="SMART" id="SM00389">
    <property type="entry name" value="HOX"/>
    <property type="match status" value="1"/>
</dbReference>
<accession>A0A9X0D960</accession>
<dbReference type="InterPro" id="IPR009057">
    <property type="entry name" value="Homeodomain-like_sf"/>
</dbReference>
<dbReference type="PROSITE" id="PS50071">
    <property type="entry name" value="HOMEOBOX_2"/>
    <property type="match status" value="1"/>
</dbReference>
<dbReference type="Proteomes" id="UP001163046">
    <property type="component" value="Unassembled WGS sequence"/>
</dbReference>
<dbReference type="Pfam" id="PF00046">
    <property type="entry name" value="Homeodomain"/>
    <property type="match status" value="1"/>
</dbReference>
<name>A0A9X0D960_9CNID</name>
<dbReference type="EMBL" id="MU825404">
    <property type="protein sequence ID" value="KAJ7391947.1"/>
    <property type="molecule type" value="Genomic_DNA"/>
</dbReference>
<keyword evidence="2 3" id="KW-0238">DNA-binding</keyword>
<sequence>MEPMVELEPCIAEGPDNLRSFLDQNMEQNLGSANANTQDPKGPAATKYKEDLDHSSAPVKIVRTKISLYQKVELEYVFQHTPYPSRVTRAQLSLSLGLGHQTVLNWFKKRRFRWRRQSSKPGVPVPSQVHALGHAQYLAPQEPLPVPCYFHEPFARHQGSQQFPFY</sequence>
<keyword evidence="2 3" id="KW-0371">Homeobox</keyword>
<evidence type="ECO:0000313" key="7">
    <source>
        <dbReference type="Proteomes" id="UP001163046"/>
    </source>
</evidence>
<dbReference type="InterPro" id="IPR001356">
    <property type="entry name" value="HD"/>
</dbReference>
<evidence type="ECO:0000256" key="3">
    <source>
        <dbReference type="RuleBase" id="RU000682"/>
    </source>
</evidence>